<dbReference type="InterPro" id="IPR028889">
    <property type="entry name" value="USP"/>
</dbReference>
<accession>A0A9P1M882</accession>
<keyword evidence="1" id="KW-0833">Ubl conjugation pathway</keyword>
<dbReference type="PROSITE" id="PS00973">
    <property type="entry name" value="USP_2"/>
    <property type="match status" value="1"/>
</dbReference>
<dbReference type="GO" id="GO:0006508">
    <property type="term" value="P:proteolysis"/>
    <property type="evidence" value="ECO:0007669"/>
    <property type="project" value="UniProtKB-KW"/>
</dbReference>
<dbReference type="SUPFAM" id="SSF54001">
    <property type="entry name" value="Cysteine proteinases"/>
    <property type="match status" value="1"/>
</dbReference>
<keyword evidence="3" id="KW-0812">Transmembrane</keyword>
<feature type="compositionally biased region" description="Basic and acidic residues" evidence="2">
    <location>
        <begin position="445"/>
        <end position="455"/>
    </location>
</feature>
<keyword evidence="3" id="KW-0472">Membrane</keyword>
<evidence type="ECO:0000313" key="5">
    <source>
        <dbReference type="EMBL" id="CAI4211916.1"/>
    </source>
</evidence>
<feature type="compositionally biased region" description="Polar residues" evidence="2">
    <location>
        <begin position="409"/>
        <end position="419"/>
    </location>
</feature>
<dbReference type="InterPro" id="IPR018200">
    <property type="entry name" value="USP_CS"/>
</dbReference>
<dbReference type="GO" id="GO:0004843">
    <property type="term" value="F:cysteine-type deubiquitinase activity"/>
    <property type="evidence" value="ECO:0007669"/>
    <property type="project" value="UniProtKB-UniRule"/>
</dbReference>
<evidence type="ECO:0000256" key="2">
    <source>
        <dbReference type="SAM" id="MobiDB-lite"/>
    </source>
</evidence>
<dbReference type="GO" id="GO:0005829">
    <property type="term" value="C:cytosol"/>
    <property type="evidence" value="ECO:0007669"/>
    <property type="project" value="TreeGrafter"/>
</dbReference>
<dbReference type="GO" id="GO:0005634">
    <property type="term" value="C:nucleus"/>
    <property type="evidence" value="ECO:0007669"/>
    <property type="project" value="TreeGrafter"/>
</dbReference>
<reference evidence="5" key="1">
    <citation type="submission" date="2022-11" db="EMBL/GenBank/DDBJ databases">
        <authorList>
            <person name="Scott C."/>
            <person name="Bruce N."/>
        </authorList>
    </citation>
    <scope>NUCLEOTIDE SEQUENCE</scope>
</reference>
<proteinExistence type="inferred from homology"/>
<sequence>MSKNSSVITYAAGAGLAAIALVYVFGPTYLIDESPNGTRRSSHAVGLRNVGNDCFINSILQALAGLGELRLYLIRETHRRVIDADVYEALVRPTRSADAPSHFGGKELKEWQIRSLQAGAVTAGLKEMLDRLNERPISKKAISPRGFVAVLEGAFGQTINRQQQDAQEFLQLLVERLQDEYNAGKRARAHAKREQNRRKLAGIHISSENGTPTSQRTDPTLDAFQGEGEEAEYEEHDFPLEGEREAQSECMTCGYKTHPRKEVFCMLTLSVPQVRQVPSLHARKLLANDLSKLPPTPADASEDPRPIMREALRKLDESIEKDPENPPSDNMAKVSFPEQLRLGGLRETKRYKLLATVTHKGGHSSGHYQSFRRHAFAANPFSNPHLMSGVYSRAATPLPHPAPAASTPNLVASPNSSGELVTPPGVDESFPSAGPVNGASSKSGSIRDKDKDKSDSSSIRSVAASALSKLSPSKSGSNLNGQSSVNGAAPSERRPRTALKKKNQKWWRINDEKVREARTSEVLDMEREVYLLFYELEADEPSDV</sequence>
<keyword evidence="6" id="KW-1185">Reference proteome</keyword>
<evidence type="ECO:0000256" key="1">
    <source>
        <dbReference type="RuleBase" id="RU366025"/>
    </source>
</evidence>
<organism evidence="5 6">
    <name type="scientific">Parascedosporium putredinis</name>
    <dbReference type="NCBI Taxonomy" id="1442378"/>
    <lineage>
        <taxon>Eukaryota</taxon>
        <taxon>Fungi</taxon>
        <taxon>Dikarya</taxon>
        <taxon>Ascomycota</taxon>
        <taxon>Pezizomycotina</taxon>
        <taxon>Sordariomycetes</taxon>
        <taxon>Hypocreomycetidae</taxon>
        <taxon>Microascales</taxon>
        <taxon>Microascaceae</taxon>
        <taxon>Parascedosporium</taxon>
    </lineage>
</organism>
<evidence type="ECO:0000256" key="3">
    <source>
        <dbReference type="SAM" id="Phobius"/>
    </source>
</evidence>
<dbReference type="Proteomes" id="UP000838763">
    <property type="component" value="Unassembled WGS sequence"/>
</dbReference>
<dbReference type="InterPro" id="IPR050164">
    <property type="entry name" value="Peptidase_C19"/>
</dbReference>
<dbReference type="PROSITE" id="PS50235">
    <property type="entry name" value="USP_3"/>
    <property type="match status" value="1"/>
</dbReference>
<feature type="region of interest" description="Disordered" evidence="2">
    <location>
        <begin position="400"/>
        <end position="503"/>
    </location>
</feature>
<evidence type="ECO:0000313" key="6">
    <source>
        <dbReference type="Proteomes" id="UP000838763"/>
    </source>
</evidence>
<name>A0A9P1M882_9PEZI</name>
<evidence type="ECO:0000259" key="4">
    <source>
        <dbReference type="PROSITE" id="PS50235"/>
    </source>
</evidence>
<keyword evidence="1" id="KW-0378">Hydrolase</keyword>
<dbReference type="InterPro" id="IPR001394">
    <property type="entry name" value="Peptidase_C19_UCH"/>
</dbReference>
<dbReference type="Gene3D" id="3.90.70.10">
    <property type="entry name" value="Cysteine proteinases"/>
    <property type="match status" value="2"/>
</dbReference>
<dbReference type="EC" id="3.4.19.12" evidence="1"/>
<feature type="region of interest" description="Disordered" evidence="2">
    <location>
        <begin position="186"/>
        <end position="221"/>
    </location>
</feature>
<dbReference type="OrthoDB" id="2248014at2759"/>
<comment type="similarity">
    <text evidence="1">Belongs to the peptidase C19 family.</text>
</comment>
<gene>
    <name evidence="5" type="ORF">PPNO1_LOCUS1689</name>
</gene>
<dbReference type="EMBL" id="CALLCH030000003">
    <property type="protein sequence ID" value="CAI4211916.1"/>
    <property type="molecule type" value="Genomic_DNA"/>
</dbReference>
<keyword evidence="1" id="KW-0645">Protease</keyword>
<dbReference type="AlphaFoldDB" id="A0A9P1M882"/>
<feature type="compositionally biased region" description="Basic residues" evidence="2">
    <location>
        <begin position="186"/>
        <end position="201"/>
    </location>
</feature>
<feature type="compositionally biased region" description="Low complexity" evidence="2">
    <location>
        <begin position="456"/>
        <end position="481"/>
    </location>
</feature>
<protein>
    <recommendedName>
        <fullName evidence="1">Ubiquitin carboxyl-terminal hydrolase</fullName>
        <ecNumber evidence="1">3.4.19.12</ecNumber>
    </recommendedName>
</protein>
<dbReference type="InterPro" id="IPR038765">
    <property type="entry name" value="Papain-like_cys_pep_sf"/>
</dbReference>
<dbReference type="Pfam" id="PF00443">
    <property type="entry name" value="UCH"/>
    <property type="match status" value="1"/>
</dbReference>
<keyword evidence="3" id="KW-1133">Transmembrane helix</keyword>
<dbReference type="GO" id="GO:0016579">
    <property type="term" value="P:protein deubiquitination"/>
    <property type="evidence" value="ECO:0007669"/>
    <property type="project" value="InterPro"/>
</dbReference>
<feature type="compositionally biased region" description="Polar residues" evidence="2">
    <location>
        <begin position="206"/>
        <end position="218"/>
    </location>
</feature>
<keyword evidence="1" id="KW-0788">Thiol protease</keyword>
<dbReference type="PANTHER" id="PTHR24006:SF904">
    <property type="entry name" value="UBIQUITIN CARBOXYL-TERMINAL HYDROLASE 16"/>
    <property type="match status" value="1"/>
</dbReference>
<feature type="domain" description="USP" evidence="4">
    <location>
        <begin position="45"/>
        <end position="537"/>
    </location>
</feature>
<feature type="transmembrane region" description="Helical" evidence="3">
    <location>
        <begin position="7"/>
        <end position="26"/>
    </location>
</feature>
<comment type="catalytic activity">
    <reaction evidence="1">
        <text>Thiol-dependent hydrolysis of ester, thioester, amide, peptide and isopeptide bonds formed by the C-terminal Gly of ubiquitin (a 76-residue protein attached to proteins as an intracellular targeting signal).</text>
        <dbReference type="EC" id="3.4.19.12"/>
    </reaction>
</comment>
<dbReference type="PANTHER" id="PTHR24006">
    <property type="entry name" value="UBIQUITIN CARBOXYL-TERMINAL HYDROLASE"/>
    <property type="match status" value="1"/>
</dbReference>
<comment type="caution">
    <text evidence="5">The sequence shown here is derived from an EMBL/GenBank/DDBJ whole genome shotgun (WGS) entry which is preliminary data.</text>
</comment>
<dbReference type="PROSITE" id="PS00972">
    <property type="entry name" value="USP_1"/>
    <property type="match status" value="1"/>
</dbReference>